<feature type="compositionally biased region" description="Polar residues" evidence="1">
    <location>
        <begin position="33"/>
        <end position="59"/>
    </location>
</feature>
<evidence type="ECO:0000313" key="3">
    <source>
        <dbReference type="Proteomes" id="UP000663850"/>
    </source>
</evidence>
<gene>
    <name evidence="2" type="ORF">RDB_LOCUS123813</name>
</gene>
<comment type="caution">
    <text evidence="2">The sequence shown here is derived from an EMBL/GenBank/DDBJ whole genome shotgun (WGS) entry which is preliminary data.</text>
</comment>
<reference evidence="2" key="1">
    <citation type="submission" date="2021-01" db="EMBL/GenBank/DDBJ databases">
        <authorList>
            <person name="Kaushik A."/>
        </authorList>
    </citation>
    <scope>NUCLEOTIDE SEQUENCE</scope>
    <source>
        <strain evidence="2">Type strain: AG8-Rh-89/</strain>
    </source>
</reference>
<proteinExistence type="predicted"/>
<feature type="region of interest" description="Disordered" evidence="1">
    <location>
        <begin position="21"/>
        <end position="59"/>
    </location>
</feature>
<dbReference type="Proteomes" id="UP000663850">
    <property type="component" value="Unassembled WGS sequence"/>
</dbReference>
<protein>
    <submittedName>
        <fullName evidence="2">Uncharacterized protein</fullName>
    </submittedName>
</protein>
<sequence length="59" mass="6369">MPPKPGFNYAFLQKPKRLFQRASSPRPGAVSDPVTQPSTPATTGSTETPDSTLQLQLQV</sequence>
<dbReference type="EMBL" id="CAJMWZ010006651">
    <property type="protein sequence ID" value="CAE6525856.1"/>
    <property type="molecule type" value="Genomic_DNA"/>
</dbReference>
<name>A0A8H3DJK9_9AGAM</name>
<accession>A0A8H3DJK9</accession>
<dbReference type="AlphaFoldDB" id="A0A8H3DJK9"/>
<evidence type="ECO:0000313" key="2">
    <source>
        <dbReference type="EMBL" id="CAE6525856.1"/>
    </source>
</evidence>
<organism evidence="2 3">
    <name type="scientific">Rhizoctonia solani</name>
    <dbReference type="NCBI Taxonomy" id="456999"/>
    <lineage>
        <taxon>Eukaryota</taxon>
        <taxon>Fungi</taxon>
        <taxon>Dikarya</taxon>
        <taxon>Basidiomycota</taxon>
        <taxon>Agaricomycotina</taxon>
        <taxon>Agaricomycetes</taxon>
        <taxon>Cantharellales</taxon>
        <taxon>Ceratobasidiaceae</taxon>
        <taxon>Rhizoctonia</taxon>
    </lineage>
</organism>
<evidence type="ECO:0000256" key="1">
    <source>
        <dbReference type="SAM" id="MobiDB-lite"/>
    </source>
</evidence>